<dbReference type="InParanoid" id="A0A2G5FBS2"/>
<dbReference type="Pfam" id="PF13960">
    <property type="entry name" value="DUF4218"/>
    <property type="match status" value="1"/>
</dbReference>
<name>A0A2G5FBS2_AQUCA</name>
<evidence type="ECO:0000313" key="4">
    <source>
        <dbReference type="EMBL" id="PIA65469.1"/>
    </source>
</evidence>
<dbReference type="Proteomes" id="UP000230069">
    <property type="component" value="Unassembled WGS sequence"/>
</dbReference>
<feature type="domain" description="DUF4216" evidence="2">
    <location>
        <begin position="325"/>
        <end position="400"/>
    </location>
</feature>
<dbReference type="PANTHER" id="PTHR48258:SF3">
    <property type="entry name" value="FK506-BINDING PROTEIN 4-LIKE ISOFORM X1"/>
    <property type="match status" value="1"/>
</dbReference>
<evidence type="ECO:0000259" key="3">
    <source>
        <dbReference type="Pfam" id="PF13960"/>
    </source>
</evidence>
<dbReference type="Pfam" id="PF13952">
    <property type="entry name" value="DUF4216"/>
    <property type="match status" value="1"/>
</dbReference>
<proteinExistence type="predicted"/>
<keyword evidence="5" id="KW-1185">Reference proteome</keyword>
<accession>A0A2G5FBS2</accession>
<feature type="domain" description="DUF4218" evidence="3">
    <location>
        <begin position="44"/>
        <end position="144"/>
    </location>
</feature>
<feature type="region of interest" description="Disordered" evidence="1">
    <location>
        <begin position="580"/>
        <end position="601"/>
    </location>
</feature>
<evidence type="ECO:0000256" key="1">
    <source>
        <dbReference type="SAM" id="MobiDB-lite"/>
    </source>
</evidence>
<evidence type="ECO:0000259" key="2">
    <source>
        <dbReference type="Pfam" id="PF13952"/>
    </source>
</evidence>
<dbReference type="OrthoDB" id="1931794at2759"/>
<feature type="compositionally biased region" description="Low complexity" evidence="1">
    <location>
        <begin position="471"/>
        <end position="483"/>
    </location>
</feature>
<dbReference type="PANTHER" id="PTHR48258">
    <property type="entry name" value="DUF4218 DOMAIN-CONTAINING PROTEIN-RELATED"/>
    <property type="match status" value="1"/>
</dbReference>
<feature type="non-terminal residue" evidence="4">
    <location>
        <position position="619"/>
    </location>
</feature>
<protein>
    <recommendedName>
        <fullName evidence="6">DUF4218 domain-containing protein</fullName>
    </recommendedName>
</protein>
<sequence length="619" mass="71386">MSKVLHIITIIMQYLLPVLLQHAFLRYRDLRRALQQISLFFNLVCSKVLDRNVVQDSKYMLAEALCVLEKYMPPSFFDISVHHTVHLADEALLCGPVPFRWMYPFERSMKEFKDIPSNKRYLEGSIAEAYVVSESVTYAMEYMPKSLSGSHGSTREDFLDDYGEYSNELAILDGESVILTTAQFVQIRRWVLFRLQVEGLADYYSTYTEKLSNDPNFENGKGIDRPEIEIQIDFIAWLYDKLLEVKDTKSRLWQLVRGPSFNAKTYRKYRANGFIFSPKSHDDKVITQDSGVCIEAITTCGSSRKDKNPIDAPIMYYGVIQQILEVDYTDFQEVVFYCDWVRVEDRSNGCKMCLDSNLVMVNFNRLKSVDKYSDEPVILACEAKQVFYSNDLKNPDWWVVIRSPRRLTNQVDKLDEPSDFQSILKDQPQLNGLLKCPKAFSLMASPTSQPSGSTPPSSQPRTVPESVQLDTPSSTTPSEATSNTQKLFVEKEFYFSVPDYKARPYVEKGFAPKLRTRKVKYRPLLKATLEESIAACPTEEMDPLHWRGFCINEHTEKQKEIKKKNAASRKRWKTTHCLGRRSYAQNKQNPGKKARRVDAWKRGRELADGSILESAREAH</sequence>
<evidence type="ECO:0008006" key="6">
    <source>
        <dbReference type="Google" id="ProtNLM"/>
    </source>
</evidence>
<reference evidence="4 5" key="1">
    <citation type="submission" date="2017-09" db="EMBL/GenBank/DDBJ databases">
        <title>WGS assembly of Aquilegia coerulea Goldsmith.</title>
        <authorList>
            <person name="Hodges S."/>
            <person name="Kramer E."/>
            <person name="Nordborg M."/>
            <person name="Tomkins J."/>
            <person name="Borevitz J."/>
            <person name="Derieg N."/>
            <person name="Yan J."/>
            <person name="Mihaltcheva S."/>
            <person name="Hayes R.D."/>
            <person name="Rokhsar D."/>
        </authorList>
    </citation>
    <scope>NUCLEOTIDE SEQUENCE [LARGE SCALE GENOMIC DNA]</scope>
    <source>
        <strain evidence="5">cv. Goldsmith</strain>
    </source>
</reference>
<evidence type="ECO:0000313" key="5">
    <source>
        <dbReference type="Proteomes" id="UP000230069"/>
    </source>
</evidence>
<feature type="region of interest" description="Disordered" evidence="1">
    <location>
        <begin position="445"/>
        <end position="483"/>
    </location>
</feature>
<dbReference type="AlphaFoldDB" id="A0A2G5FBS2"/>
<feature type="compositionally biased region" description="Low complexity" evidence="1">
    <location>
        <begin position="445"/>
        <end position="460"/>
    </location>
</feature>
<dbReference type="EMBL" id="KZ305018">
    <property type="protein sequence ID" value="PIA65469.1"/>
    <property type="molecule type" value="Genomic_DNA"/>
</dbReference>
<dbReference type="InterPro" id="IPR025312">
    <property type="entry name" value="DUF4216"/>
</dbReference>
<dbReference type="InterPro" id="IPR025452">
    <property type="entry name" value="DUF4218"/>
</dbReference>
<gene>
    <name evidence="4" type="ORF">AQUCO_00100753v1</name>
</gene>
<organism evidence="4 5">
    <name type="scientific">Aquilegia coerulea</name>
    <name type="common">Rocky mountain columbine</name>
    <dbReference type="NCBI Taxonomy" id="218851"/>
    <lineage>
        <taxon>Eukaryota</taxon>
        <taxon>Viridiplantae</taxon>
        <taxon>Streptophyta</taxon>
        <taxon>Embryophyta</taxon>
        <taxon>Tracheophyta</taxon>
        <taxon>Spermatophyta</taxon>
        <taxon>Magnoliopsida</taxon>
        <taxon>Ranunculales</taxon>
        <taxon>Ranunculaceae</taxon>
        <taxon>Thalictroideae</taxon>
        <taxon>Aquilegia</taxon>
    </lineage>
</organism>
<dbReference type="STRING" id="218851.A0A2G5FBS2"/>